<dbReference type="EMBL" id="JAARWW010000005">
    <property type="protein sequence ID" value="MBC2004464.1"/>
    <property type="molecule type" value="Genomic_DNA"/>
</dbReference>
<dbReference type="AlphaFoldDB" id="A0A842CWY0"/>
<comment type="caution">
    <text evidence="1">The sequence shown here is derived from an EMBL/GenBank/DDBJ whole genome shotgun (WGS) entry which is preliminary data.</text>
</comment>
<sequence>MFNKNDEVVIVDISKVKNDQFLDDEAKRIIESCNYKGNVTKLFTENDKKLISVSFYLGESRVTQVFKVDEIKKVGE</sequence>
<dbReference type="Proteomes" id="UP000546806">
    <property type="component" value="Unassembled WGS sequence"/>
</dbReference>
<accession>A0A842CWY0</accession>
<organism evidence="1 2">
    <name type="scientific">Listeria booriae</name>
    <dbReference type="NCBI Taxonomy" id="1552123"/>
    <lineage>
        <taxon>Bacteria</taxon>
        <taxon>Bacillati</taxon>
        <taxon>Bacillota</taxon>
        <taxon>Bacilli</taxon>
        <taxon>Bacillales</taxon>
        <taxon>Listeriaceae</taxon>
        <taxon>Listeria</taxon>
    </lineage>
</organism>
<reference evidence="1 2" key="1">
    <citation type="submission" date="2020-03" db="EMBL/GenBank/DDBJ databases">
        <title>Soil Listeria distribution.</title>
        <authorList>
            <person name="Liao J."/>
            <person name="Wiedmann M."/>
        </authorList>
    </citation>
    <scope>NUCLEOTIDE SEQUENCE [LARGE SCALE GENOMIC DNA]</scope>
    <source>
        <strain evidence="1 2">FSL L7-0435</strain>
    </source>
</reference>
<proteinExistence type="predicted"/>
<evidence type="ECO:0000313" key="2">
    <source>
        <dbReference type="Proteomes" id="UP000546806"/>
    </source>
</evidence>
<protein>
    <submittedName>
        <fullName evidence="1">Uncharacterized protein</fullName>
    </submittedName>
</protein>
<dbReference type="RefSeq" id="WP_185402045.1">
    <property type="nucleotide sequence ID" value="NZ_JAARRO010000004.1"/>
</dbReference>
<gene>
    <name evidence="1" type="ORF">HCA78_11840</name>
</gene>
<name>A0A842CWY0_9LIST</name>
<evidence type="ECO:0000313" key="1">
    <source>
        <dbReference type="EMBL" id="MBC2004464.1"/>
    </source>
</evidence>